<dbReference type="Proteomes" id="UP000696280">
    <property type="component" value="Unassembled WGS sequence"/>
</dbReference>
<evidence type="ECO:0000313" key="11">
    <source>
        <dbReference type="EMBL" id="CAG8953703.1"/>
    </source>
</evidence>
<accession>A0A9N9KVM0</accession>
<dbReference type="EMBL" id="CAJVRL010000052">
    <property type="protein sequence ID" value="CAG8953703.1"/>
    <property type="molecule type" value="Genomic_DNA"/>
</dbReference>
<organism evidence="11 12">
    <name type="scientific">Hymenoscyphus fraxineus</name>
    <dbReference type="NCBI Taxonomy" id="746836"/>
    <lineage>
        <taxon>Eukaryota</taxon>
        <taxon>Fungi</taxon>
        <taxon>Dikarya</taxon>
        <taxon>Ascomycota</taxon>
        <taxon>Pezizomycotina</taxon>
        <taxon>Leotiomycetes</taxon>
        <taxon>Helotiales</taxon>
        <taxon>Helotiaceae</taxon>
        <taxon>Hymenoscyphus</taxon>
    </lineage>
</organism>
<name>A0A9N9KVM0_9HELO</name>
<keyword evidence="6 9" id="KW-0460">Magnesium</keyword>
<comment type="catalytic activity">
    <reaction evidence="8">
        <text>3'-phosphoadenylyl sulfate + H2O = adenosine 5'-phosphosulfate + phosphate</text>
        <dbReference type="Rhea" id="RHEA:77639"/>
        <dbReference type="ChEBI" id="CHEBI:15377"/>
        <dbReference type="ChEBI" id="CHEBI:43474"/>
        <dbReference type="ChEBI" id="CHEBI:58243"/>
        <dbReference type="ChEBI" id="CHEBI:58339"/>
        <dbReference type="EC" id="3.1.3.7"/>
    </reaction>
    <physiologicalReaction direction="left-to-right" evidence="8">
        <dbReference type="Rhea" id="RHEA:77640"/>
    </physiologicalReaction>
</comment>
<reference evidence="11" key="1">
    <citation type="submission" date="2021-07" db="EMBL/GenBank/DDBJ databases">
        <authorList>
            <person name="Durling M."/>
        </authorList>
    </citation>
    <scope>NUCLEOTIDE SEQUENCE</scope>
</reference>
<dbReference type="InterPro" id="IPR020583">
    <property type="entry name" value="Inositol_monoP_metal-BS"/>
</dbReference>
<sequence length="355" mass="38420">MATPNPLSHELLIASLTIQRASLATKKVLATIKTTNNEISKADSTPVTIADFAAQALIISAIHHAFPEDSFIGEEDSSVLRQDTELCGKVWELVRSTKLNDEESEGLLKRPQDVEEMLKMIDLGGRGVGGKGRVWMLDPVDGTATFLKSQQYAVCLALVENGKEVLGVIGCPNLKFESTRVEEEVVDETGWGCMLSAVKGEGAFRRPMGEGGLQPAQKLEKEPKAGADLATLEFVDSSMSRSTSHETVHRVAEKIGANHPGAELWSSQMRYIALVLGSSIIQVRIPPQKIKTSFVWDHAGGQLILAEVGGKVTDVNGKNIDFSLGRNLAGNWGMIASREGVHERLLAAVDEILKL</sequence>
<dbReference type="PROSITE" id="PS00629">
    <property type="entry name" value="IMP_1"/>
    <property type="match status" value="1"/>
</dbReference>
<evidence type="ECO:0000256" key="1">
    <source>
        <dbReference type="ARBA" id="ARBA00001946"/>
    </source>
</evidence>
<evidence type="ECO:0000256" key="5">
    <source>
        <dbReference type="ARBA" id="ARBA00022801"/>
    </source>
</evidence>
<comment type="catalytic activity">
    <reaction evidence="7">
        <text>adenosine 3',5'-bisphosphate + H2O = AMP + phosphate</text>
        <dbReference type="Rhea" id="RHEA:10040"/>
        <dbReference type="ChEBI" id="CHEBI:15377"/>
        <dbReference type="ChEBI" id="CHEBI:43474"/>
        <dbReference type="ChEBI" id="CHEBI:58343"/>
        <dbReference type="ChEBI" id="CHEBI:456215"/>
        <dbReference type="EC" id="3.1.3.7"/>
    </reaction>
    <physiologicalReaction direction="left-to-right" evidence="7">
        <dbReference type="Rhea" id="RHEA:10041"/>
    </physiologicalReaction>
</comment>
<dbReference type="PROSITE" id="PS00630">
    <property type="entry name" value="IMP_2"/>
    <property type="match status" value="1"/>
</dbReference>
<feature type="binding site" evidence="9">
    <location>
        <position position="141"/>
    </location>
    <ligand>
        <name>Mg(2+)</name>
        <dbReference type="ChEBI" id="CHEBI:18420"/>
        <label>1</label>
        <note>catalytic</note>
    </ligand>
</feature>
<dbReference type="GO" id="GO:0043647">
    <property type="term" value="P:inositol phosphate metabolic process"/>
    <property type="evidence" value="ECO:0007669"/>
    <property type="project" value="UniProtKB-UniRule"/>
</dbReference>
<dbReference type="InterPro" id="IPR051090">
    <property type="entry name" value="Inositol_monoP_superfamily"/>
</dbReference>
<dbReference type="OrthoDB" id="411145at2759"/>
<protein>
    <recommendedName>
        <fullName evidence="3 10">3'(2'),5'-bisphosphate nucleotidase</fullName>
        <ecNumber evidence="3 10">3.1.3.7</ecNumber>
    </recommendedName>
</protein>
<evidence type="ECO:0000256" key="6">
    <source>
        <dbReference type="ARBA" id="ARBA00022842"/>
    </source>
</evidence>
<comment type="cofactor">
    <cofactor evidence="1 9 10">
        <name>Mg(2+)</name>
        <dbReference type="ChEBI" id="CHEBI:18420"/>
    </cofactor>
</comment>
<proteinExistence type="inferred from homology"/>
<dbReference type="GO" id="GO:0008441">
    <property type="term" value="F:3'(2'),5'-bisphosphate nucleotidase activity"/>
    <property type="evidence" value="ECO:0007669"/>
    <property type="project" value="UniProtKB-UniRule"/>
</dbReference>
<feature type="binding site" evidence="9">
    <location>
        <position position="297"/>
    </location>
    <ligand>
        <name>Mg(2+)</name>
        <dbReference type="ChEBI" id="CHEBI:18420"/>
        <label>1</label>
        <note>catalytic</note>
    </ligand>
</feature>
<dbReference type="Pfam" id="PF00459">
    <property type="entry name" value="Inositol_P"/>
    <property type="match status" value="1"/>
</dbReference>
<evidence type="ECO:0000256" key="8">
    <source>
        <dbReference type="ARBA" id="ARBA00044484"/>
    </source>
</evidence>
<dbReference type="NCBIfam" id="TIGR01330">
    <property type="entry name" value="bisphos_HAL2"/>
    <property type="match status" value="1"/>
</dbReference>
<gene>
    <name evidence="11" type="ORF">HYFRA_00006592</name>
</gene>
<feature type="binding site" evidence="9">
    <location>
        <position position="138"/>
    </location>
    <ligand>
        <name>Mg(2+)</name>
        <dbReference type="ChEBI" id="CHEBI:18420"/>
        <label>1</label>
        <note>catalytic</note>
    </ligand>
</feature>
<dbReference type="InterPro" id="IPR006239">
    <property type="entry name" value="DPNP"/>
</dbReference>
<dbReference type="EC" id="3.1.3.7" evidence="3 10"/>
<evidence type="ECO:0000256" key="7">
    <source>
        <dbReference type="ARBA" id="ARBA00044479"/>
    </source>
</evidence>
<comment type="function">
    <text evidence="10">Converts adenosine 3'-phosphate 5'-phosphosulfate (PAPS) to adenosine 5'-phosphosulfate (APS) and 3'(2')-phosphoadenosine 5'-phosphate (PAP) to AMP.</text>
</comment>
<keyword evidence="5 10" id="KW-0378">Hydrolase</keyword>
<keyword evidence="12" id="KW-1185">Reference proteome</keyword>
<dbReference type="GO" id="GO:0046872">
    <property type="term" value="F:metal ion binding"/>
    <property type="evidence" value="ECO:0007669"/>
    <property type="project" value="UniProtKB-UniRule"/>
</dbReference>
<dbReference type="PANTHER" id="PTHR43200:SF2">
    <property type="entry name" value="3'(2'),5'-BISPHOSPHATE NUCLEOTIDASE"/>
    <property type="match status" value="1"/>
</dbReference>
<keyword evidence="4 9" id="KW-0479">Metal-binding</keyword>
<evidence type="ECO:0000256" key="4">
    <source>
        <dbReference type="ARBA" id="ARBA00022723"/>
    </source>
</evidence>
<feature type="binding site" evidence="9">
    <location>
        <position position="74"/>
    </location>
    <ligand>
        <name>Mg(2+)</name>
        <dbReference type="ChEBI" id="CHEBI:18420"/>
        <label>1</label>
        <note>catalytic</note>
    </ligand>
</feature>
<evidence type="ECO:0000313" key="12">
    <source>
        <dbReference type="Proteomes" id="UP000696280"/>
    </source>
</evidence>
<evidence type="ECO:0000256" key="2">
    <source>
        <dbReference type="ARBA" id="ARBA00009759"/>
    </source>
</evidence>
<dbReference type="GO" id="GO:0046854">
    <property type="term" value="P:phosphatidylinositol phosphate biosynthetic process"/>
    <property type="evidence" value="ECO:0007669"/>
    <property type="project" value="InterPro"/>
</dbReference>
<dbReference type="PANTHER" id="PTHR43200">
    <property type="entry name" value="PHOSPHATASE"/>
    <property type="match status" value="1"/>
</dbReference>
<dbReference type="PRINTS" id="PR00377">
    <property type="entry name" value="IMPHPHTASES"/>
</dbReference>
<comment type="caution">
    <text evidence="11">The sequence shown here is derived from an EMBL/GenBank/DDBJ whole genome shotgun (WGS) entry which is preliminary data.</text>
</comment>
<evidence type="ECO:0000256" key="9">
    <source>
        <dbReference type="PIRSR" id="PIRSR600760-2"/>
    </source>
</evidence>
<evidence type="ECO:0000256" key="3">
    <source>
        <dbReference type="ARBA" id="ARBA00012633"/>
    </source>
</evidence>
<evidence type="ECO:0000256" key="10">
    <source>
        <dbReference type="RuleBase" id="RU368076"/>
    </source>
</evidence>
<dbReference type="InterPro" id="IPR020550">
    <property type="entry name" value="Inositol_monophosphatase_CS"/>
</dbReference>
<dbReference type="InterPro" id="IPR000760">
    <property type="entry name" value="Inositol_monophosphatase-like"/>
</dbReference>
<dbReference type="AlphaFoldDB" id="A0A9N9KVM0"/>
<dbReference type="GO" id="GO:0000103">
    <property type="term" value="P:sulfate assimilation"/>
    <property type="evidence" value="ECO:0007669"/>
    <property type="project" value="TreeGrafter"/>
</dbReference>
<dbReference type="Gene3D" id="3.40.190.80">
    <property type="match status" value="1"/>
</dbReference>
<comment type="similarity">
    <text evidence="2 10">Belongs to the inositol monophosphatase superfamily.</text>
</comment>
<dbReference type="SUPFAM" id="SSF56655">
    <property type="entry name" value="Carbohydrate phosphatase"/>
    <property type="match status" value="1"/>
</dbReference>
<dbReference type="CDD" id="cd01517">
    <property type="entry name" value="PAP_phosphatase"/>
    <property type="match status" value="1"/>
</dbReference>
<dbReference type="Gene3D" id="3.30.540.10">
    <property type="entry name" value="Fructose-1,6-Bisphosphatase, subunit A, domain 1"/>
    <property type="match status" value="1"/>
</dbReference>